<accession>A0A813GV95</accession>
<dbReference type="AlphaFoldDB" id="A0A813GV95"/>
<dbReference type="EMBL" id="CAJNNV010029685">
    <property type="protein sequence ID" value="CAE8629678.1"/>
    <property type="molecule type" value="Genomic_DNA"/>
</dbReference>
<protein>
    <submittedName>
        <fullName evidence="1">Uncharacterized protein</fullName>
    </submittedName>
</protein>
<evidence type="ECO:0000313" key="2">
    <source>
        <dbReference type="Proteomes" id="UP000654075"/>
    </source>
</evidence>
<dbReference type="Proteomes" id="UP000654075">
    <property type="component" value="Unassembled WGS sequence"/>
</dbReference>
<reference evidence="1" key="1">
    <citation type="submission" date="2021-02" db="EMBL/GenBank/DDBJ databases">
        <authorList>
            <person name="Dougan E. K."/>
            <person name="Rhodes N."/>
            <person name="Thang M."/>
            <person name="Chan C."/>
        </authorList>
    </citation>
    <scope>NUCLEOTIDE SEQUENCE</scope>
</reference>
<organism evidence="1 2">
    <name type="scientific">Polarella glacialis</name>
    <name type="common">Dinoflagellate</name>
    <dbReference type="NCBI Taxonomy" id="89957"/>
    <lineage>
        <taxon>Eukaryota</taxon>
        <taxon>Sar</taxon>
        <taxon>Alveolata</taxon>
        <taxon>Dinophyceae</taxon>
        <taxon>Suessiales</taxon>
        <taxon>Suessiaceae</taxon>
        <taxon>Polarella</taxon>
    </lineage>
</organism>
<gene>
    <name evidence="1" type="ORF">PGLA1383_LOCUS46105</name>
</gene>
<sequence length="154" mass="17302">MRQHIGGMRDKWRRRVVPTCGLRLAGHLQSELLGAEHTGHLEDLCDEELWPVVRATGTDFNRVRRQFGAENCTIHWTSTEAFVCSLSPPEAEKDEGPMSVIAGARIFSVMSMSFAPEQVRYTIDDLIFKSPWDAKTGVRQWKVVHIGGPTAPVE</sequence>
<dbReference type="OMA" id="FDIVEPY"/>
<evidence type="ECO:0000313" key="1">
    <source>
        <dbReference type="EMBL" id="CAE8629678.1"/>
    </source>
</evidence>
<proteinExistence type="predicted"/>
<comment type="caution">
    <text evidence="1">The sequence shown here is derived from an EMBL/GenBank/DDBJ whole genome shotgun (WGS) entry which is preliminary data.</text>
</comment>
<keyword evidence="2" id="KW-1185">Reference proteome</keyword>
<name>A0A813GV95_POLGL</name>